<keyword evidence="11 24" id="KW-0378">Hydrolase</keyword>
<evidence type="ECO:0000256" key="12">
    <source>
        <dbReference type="ARBA" id="ARBA00022824"/>
    </source>
</evidence>
<dbReference type="GO" id="GO:0005764">
    <property type="term" value="C:lysosome"/>
    <property type="evidence" value="ECO:0007669"/>
    <property type="project" value="UniProtKB-SubCell"/>
</dbReference>
<dbReference type="GO" id="GO:0006508">
    <property type="term" value="P:proteolysis"/>
    <property type="evidence" value="ECO:0007669"/>
    <property type="project" value="UniProtKB-KW"/>
</dbReference>
<keyword evidence="6" id="KW-0964">Secreted</keyword>
<evidence type="ECO:0000256" key="19">
    <source>
        <dbReference type="ARBA" id="ARBA00025833"/>
    </source>
</evidence>
<keyword evidence="9" id="KW-0479">Metal-binding</keyword>
<dbReference type="GO" id="GO:0005576">
    <property type="term" value="C:extracellular region"/>
    <property type="evidence" value="ECO:0007669"/>
    <property type="project" value="UniProtKB-SubCell"/>
</dbReference>
<keyword evidence="25" id="KW-1185">Reference proteome</keyword>
<evidence type="ECO:0000256" key="11">
    <source>
        <dbReference type="ARBA" id="ARBA00022801"/>
    </source>
</evidence>
<evidence type="ECO:0000256" key="15">
    <source>
        <dbReference type="ARBA" id="ARBA00023049"/>
    </source>
</evidence>
<evidence type="ECO:0000256" key="10">
    <source>
        <dbReference type="ARBA" id="ARBA00022729"/>
    </source>
</evidence>
<evidence type="ECO:0000256" key="16">
    <source>
        <dbReference type="ARBA" id="ARBA00023145"/>
    </source>
</evidence>
<sequence length="542" mass="59236">MPLRKSLALACAMPLVLLSAPLHAEDDSAVAAVIDEGLNRNEALLRAQDLMDRIGPRLTNSPGMRKAEEWAVKEMAEIGLSNIHKEGFEFGRGWEQVRSDVWMLSPRPIELTAIPLAWTPGTDGRIEGEVVVAPMSKKEHFEAYRGKLAGKIVLVSKPGTGDEPSTAPFNRLETSDIAKRDTMALPTYDPHAIAEREAKGTLVRGDFTLALDEFLRSEGAIAWAKISYRDGKLLHGSNYTYLSGRTPQLPAFEIAAEDYRRLARLSRVGPAPRVSLDSEVRFTDDDTKGYNIIGEIPGSDPKAGYIMVGGHFDSWAAGDGAVDNGASTVAILEAARILKATGAKPKRTIRFVLWSGEEQGLLGSFAYIRQHIASRAGEENAIPGAEPSFWADSWPITPKPGYSELKAYFNMDNGVGKIRGIHAEGNVAAESLLGKWLKPFASLGAEKVVSGSTSGTDHVFFQRLGLPAFQFIQDPLDYSARLHHTNIDTFDHIPADDLRQTSTVIAGILLQAANDSATLPREPLPKKPVETKPFEWKYPDED</sequence>
<dbReference type="InterPro" id="IPR007484">
    <property type="entry name" value="Peptidase_M28"/>
</dbReference>
<evidence type="ECO:0000256" key="20">
    <source>
        <dbReference type="ARBA" id="ARBA00033328"/>
    </source>
</evidence>
<dbReference type="GO" id="GO:0004180">
    <property type="term" value="F:carboxypeptidase activity"/>
    <property type="evidence" value="ECO:0007669"/>
    <property type="project" value="UniProtKB-KW"/>
</dbReference>
<comment type="caution">
    <text evidence="24">The sequence shown here is derived from an EMBL/GenBank/DDBJ whole genome shotgun (WGS) entry which is preliminary data.</text>
</comment>
<proteinExistence type="predicted"/>
<dbReference type="SUPFAM" id="SSF53187">
    <property type="entry name" value="Zn-dependent exopeptidases"/>
    <property type="match status" value="1"/>
</dbReference>
<dbReference type="GO" id="GO:0046872">
    <property type="term" value="F:metal ion binding"/>
    <property type="evidence" value="ECO:0007669"/>
    <property type="project" value="UniProtKB-KW"/>
</dbReference>
<feature type="region of interest" description="Disordered" evidence="21">
    <location>
        <begin position="519"/>
        <end position="542"/>
    </location>
</feature>
<dbReference type="Gene3D" id="3.40.630.10">
    <property type="entry name" value="Zn peptidases"/>
    <property type="match status" value="2"/>
</dbReference>
<comment type="subcellular location">
    <subcellularLocation>
        <location evidence="1">Endoplasmic reticulum</location>
    </subcellularLocation>
    <subcellularLocation>
        <location evidence="3">Golgi apparatus</location>
    </subcellularLocation>
    <subcellularLocation>
        <location evidence="2">Lysosome</location>
    </subcellularLocation>
    <subcellularLocation>
        <location evidence="4">Secreted</location>
    </subcellularLocation>
</comment>
<organism evidence="24 25">
    <name type="scientific">Croceibacterium salegens</name>
    <dbReference type="NCBI Taxonomy" id="1737568"/>
    <lineage>
        <taxon>Bacteria</taxon>
        <taxon>Pseudomonadati</taxon>
        <taxon>Pseudomonadota</taxon>
        <taxon>Alphaproteobacteria</taxon>
        <taxon>Sphingomonadales</taxon>
        <taxon>Erythrobacteraceae</taxon>
        <taxon>Croceibacterium</taxon>
    </lineage>
</organism>
<evidence type="ECO:0000259" key="23">
    <source>
        <dbReference type="Pfam" id="PF04389"/>
    </source>
</evidence>
<evidence type="ECO:0000256" key="9">
    <source>
        <dbReference type="ARBA" id="ARBA00022723"/>
    </source>
</evidence>
<dbReference type="InterPro" id="IPR039866">
    <property type="entry name" value="CPQ"/>
</dbReference>
<evidence type="ECO:0000256" key="2">
    <source>
        <dbReference type="ARBA" id="ARBA00004371"/>
    </source>
</evidence>
<dbReference type="AlphaFoldDB" id="A0A6I4SWX4"/>
<keyword evidence="10 22" id="KW-0732">Signal</keyword>
<evidence type="ECO:0000256" key="22">
    <source>
        <dbReference type="SAM" id="SignalP"/>
    </source>
</evidence>
<evidence type="ECO:0000256" key="8">
    <source>
        <dbReference type="ARBA" id="ARBA00022670"/>
    </source>
</evidence>
<dbReference type="PANTHER" id="PTHR12053:SF3">
    <property type="entry name" value="CARBOXYPEPTIDASE Q"/>
    <property type="match status" value="1"/>
</dbReference>
<evidence type="ECO:0000256" key="14">
    <source>
        <dbReference type="ARBA" id="ARBA00023034"/>
    </source>
</evidence>
<dbReference type="Proteomes" id="UP000433652">
    <property type="component" value="Unassembled WGS sequence"/>
</dbReference>
<dbReference type="GO" id="GO:0070573">
    <property type="term" value="F:metallodipeptidase activity"/>
    <property type="evidence" value="ECO:0007669"/>
    <property type="project" value="InterPro"/>
</dbReference>
<protein>
    <recommendedName>
        <fullName evidence="5">Carboxypeptidase Q</fullName>
    </recommendedName>
    <alternativeName>
        <fullName evidence="20">Plasma glutamate carboxypeptidase</fullName>
    </alternativeName>
</protein>
<keyword evidence="14" id="KW-0333">Golgi apparatus</keyword>
<dbReference type="OrthoDB" id="9769665at2"/>
<gene>
    <name evidence="24" type="ORF">GRI89_07200</name>
</gene>
<evidence type="ECO:0000256" key="4">
    <source>
        <dbReference type="ARBA" id="ARBA00004613"/>
    </source>
</evidence>
<feature type="chain" id="PRO_5026313826" description="Carboxypeptidase Q" evidence="22">
    <location>
        <begin position="25"/>
        <end position="542"/>
    </location>
</feature>
<dbReference type="PANTHER" id="PTHR12053">
    <property type="entry name" value="PROTEASE FAMILY M28 PLASMA GLUTAMATE CARBOXYPEPTIDASE-RELATED"/>
    <property type="match status" value="1"/>
</dbReference>
<dbReference type="Pfam" id="PF04389">
    <property type="entry name" value="Peptidase_M28"/>
    <property type="match status" value="1"/>
</dbReference>
<evidence type="ECO:0000256" key="6">
    <source>
        <dbReference type="ARBA" id="ARBA00022525"/>
    </source>
</evidence>
<keyword evidence="12" id="KW-0256">Endoplasmic reticulum</keyword>
<keyword evidence="13" id="KW-0862">Zinc</keyword>
<keyword evidence="16" id="KW-0865">Zymogen</keyword>
<feature type="signal peptide" evidence="22">
    <location>
        <begin position="1"/>
        <end position="24"/>
    </location>
</feature>
<name>A0A6I4SWX4_9SPHN</name>
<comment type="subunit">
    <text evidence="19">Homodimer. The monomeric form is inactive while the homodimer is active.</text>
</comment>
<keyword evidence="17" id="KW-0325">Glycoprotein</keyword>
<keyword evidence="15" id="KW-0482">Metalloprotease</keyword>
<evidence type="ECO:0000256" key="3">
    <source>
        <dbReference type="ARBA" id="ARBA00004555"/>
    </source>
</evidence>
<evidence type="ECO:0000313" key="24">
    <source>
        <dbReference type="EMBL" id="MXO59326.1"/>
    </source>
</evidence>
<keyword evidence="7" id="KW-0121">Carboxypeptidase</keyword>
<evidence type="ECO:0000256" key="13">
    <source>
        <dbReference type="ARBA" id="ARBA00022833"/>
    </source>
</evidence>
<accession>A0A6I4SWX4</accession>
<evidence type="ECO:0000256" key="17">
    <source>
        <dbReference type="ARBA" id="ARBA00023180"/>
    </source>
</evidence>
<evidence type="ECO:0000256" key="21">
    <source>
        <dbReference type="SAM" id="MobiDB-lite"/>
    </source>
</evidence>
<dbReference type="EMBL" id="WTYM01000033">
    <property type="protein sequence ID" value="MXO59326.1"/>
    <property type="molecule type" value="Genomic_DNA"/>
</dbReference>
<keyword evidence="18" id="KW-0458">Lysosome</keyword>
<evidence type="ECO:0000256" key="5">
    <source>
        <dbReference type="ARBA" id="ARBA00014116"/>
    </source>
</evidence>
<evidence type="ECO:0000256" key="1">
    <source>
        <dbReference type="ARBA" id="ARBA00004240"/>
    </source>
</evidence>
<evidence type="ECO:0000256" key="18">
    <source>
        <dbReference type="ARBA" id="ARBA00023228"/>
    </source>
</evidence>
<evidence type="ECO:0000256" key="7">
    <source>
        <dbReference type="ARBA" id="ARBA00022645"/>
    </source>
</evidence>
<evidence type="ECO:0000313" key="25">
    <source>
        <dbReference type="Proteomes" id="UP000433652"/>
    </source>
</evidence>
<keyword evidence="8" id="KW-0645">Protease</keyword>
<feature type="domain" description="Peptidase M28" evidence="23">
    <location>
        <begin position="291"/>
        <end position="506"/>
    </location>
</feature>
<reference evidence="24 25" key="1">
    <citation type="submission" date="2019-12" db="EMBL/GenBank/DDBJ databases">
        <title>Genomic-based taxomic classification of the family Erythrobacteraceae.</title>
        <authorList>
            <person name="Xu L."/>
        </authorList>
    </citation>
    <scope>NUCLEOTIDE SEQUENCE [LARGE SCALE GENOMIC DNA]</scope>
    <source>
        <strain evidence="24 25">MCCC 1K01500</strain>
    </source>
</reference>
<feature type="compositionally biased region" description="Basic and acidic residues" evidence="21">
    <location>
        <begin position="523"/>
        <end position="542"/>
    </location>
</feature>